<dbReference type="InterPro" id="IPR036890">
    <property type="entry name" value="HATPase_C_sf"/>
</dbReference>
<comment type="caution">
    <text evidence="10">The sequence shown here is derived from an EMBL/GenBank/DDBJ whole genome shotgun (WGS) entry which is preliminary data.</text>
</comment>
<accession>A0A1V1PGW5</accession>
<dbReference type="InterPro" id="IPR005467">
    <property type="entry name" value="His_kinase_dom"/>
</dbReference>
<evidence type="ECO:0000313" key="11">
    <source>
        <dbReference type="Proteomes" id="UP000189670"/>
    </source>
</evidence>
<protein>
    <recommendedName>
        <fullName evidence="2">histidine kinase</fullName>
        <ecNumber evidence="2">2.7.13.3</ecNumber>
    </recommendedName>
</protein>
<keyword evidence="4" id="KW-0808">Transferase</keyword>
<dbReference type="SUPFAM" id="SSF55874">
    <property type="entry name" value="ATPase domain of HSP90 chaperone/DNA topoisomerase II/histidine kinase"/>
    <property type="match status" value="1"/>
</dbReference>
<evidence type="ECO:0000259" key="9">
    <source>
        <dbReference type="PROSITE" id="PS50109"/>
    </source>
</evidence>
<dbReference type="AlphaFoldDB" id="A0A1V1PGW5"/>
<comment type="catalytic activity">
    <reaction evidence="1">
        <text>ATP + protein L-histidine = ADP + protein N-phospho-L-histidine.</text>
        <dbReference type="EC" id="2.7.13.3"/>
    </reaction>
</comment>
<dbReference type="PROSITE" id="PS50109">
    <property type="entry name" value="HIS_KIN"/>
    <property type="match status" value="1"/>
</dbReference>
<reference evidence="11" key="1">
    <citation type="submission" date="2012-11" db="EMBL/GenBank/DDBJ databases">
        <authorList>
            <person name="Lucero-Rivera Y.E."/>
            <person name="Tovar-Ramirez D."/>
        </authorList>
    </citation>
    <scope>NUCLEOTIDE SEQUENCE [LARGE SCALE GENOMIC DNA]</scope>
    <source>
        <strain evidence="11">Araruama</strain>
    </source>
</reference>
<evidence type="ECO:0000313" key="10">
    <source>
        <dbReference type="EMBL" id="ETR74004.1"/>
    </source>
</evidence>
<name>A0A1V1PGW5_9BACT</name>
<dbReference type="InterPro" id="IPR003594">
    <property type="entry name" value="HATPase_dom"/>
</dbReference>
<keyword evidence="3" id="KW-0597">Phosphoprotein</keyword>
<proteinExistence type="predicted"/>
<evidence type="ECO:0000256" key="7">
    <source>
        <dbReference type="ARBA" id="ARBA00022840"/>
    </source>
</evidence>
<evidence type="ECO:0000256" key="6">
    <source>
        <dbReference type="ARBA" id="ARBA00022777"/>
    </source>
</evidence>
<dbReference type="Pfam" id="PF02518">
    <property type="entry name" value="HATPase_c"/>
    <property type="match status" value="1"/>
</dbReference>
<dbReference type="Gene3D" id="3.30.565.10">
    <property type="entry name" value="Histidine kinase-like ATPase, C-terminal domain"/>
    <property type="match status" value="1"/>
</dbReference>
<keyword evidence="5" id="KW-0547">Nucleotide-binding</keyword>
<evidence type="ECO:0000256" key="1">
    <source>
        <dbReference type="ARBA" id="ARBA00000085"/>
    </source>
</evidence>
<keyword evidence="7" id="KW-0067">ATP-binding</keyword>
<evidence type="ECO:0000256" key="5">
    <source>
        <dbReference type="ARBA" id="ARBA00022741"/>
    </source>
</evidence>
<dbReference type="PANTHER" id="PTHR43065">
    <property type="entry name" value="SENSOR HISTIDINE KINASE"/>
    <property type="match status" value="1"/>
</dbReference>
<dbReference type="GO" id="GO:0000160">
    <property type="term" value="P:phosphorelay signal transduction system"/>
    <property type="evidence" value="ECO:0007669"/>
    <property type="project" value="UniProtKB-KW"/>
</dbReference>
<keyword evidence="6" id="KW-0418">Kinase</keyword>
<sequence>MNLINNAADAIDDEGTITIEGFEKNNHIILEFSDTGCGIPKENIEKIFEPFYTTKPVGDGTGLGLSIAYSIIADHDGKITVDSQPGKTVFRIELPIK</sequence>
<dbReference type="Proteomes" id="UP000189670">
    <property type="component" value="Unassembled WGS sequence"/>
</dbReference>
<evidence type="ECO:0000256" key="2">
    <source>
        <dbReference type="ARBA" id="ARBA00012438"/>
    </source>
</evidence>
<evidence type="ECO:0000256" key="8">
    <source>
        <dbReference type="ARBA" id="ARBA00023012"/>
    </source>
</evidence>
<dbReference type="EC" id="2.7.13.3" evidence="2"/>
<keyword evidence="8" id="KW-0902">Two-component regulatory system</keyword>
<dbReference type="InterPro" id="IPR004358">
    <property type="entry name" value="Sig_transdc_His_kin-like_C"/>
</dbReference>
<evidence type="ECO:0000256" key="4">
    <source>
        <dbReference type="ARBA" id="ARBA00022679"/>
    </source>
</evidence>
<evidence type="ECO:0000256" key="3">
    <source>
        <dbReference type="ARBA" id="ARBA00022553"/>
    </source>
</evidence>
<dbReference type="GO" id="GO:0005524">
    <property type="term" value="F:ATP binding"/>
    <property type="evidence" value="ECO:0007669"/>
    <property type="project" value="UniProtKB-KW"/>
</dbReference>
<dbReference type="PRINTS" id="PR00344">
    <property type="entry name" value="BCTRLSENSOR"/>
</dbReference>
<gene>
    <name evidence="10" type="ORF">OMM_06592</name>
</gene>
<dbReference type="SMART" id="SM00387">
    <property type="entry name" value="HATPase_c"/>
    <property type="match status" value="1"/>
</dbReference>
<dbReference type="GO" id="GO:0004673">
    <property type="term" value="F:protein histidine kinase activity"/>
    <property type="evidence" value="ECO:0007669"/>
    <property type="project" value="UniProtKB-EC"/>
</dbReference>
<dbReference type="EMBL" id="ATBP01000027">
    <property type="protein sequence ID" value="ETR74004.1"/>
    <property type="molecule type" value="Genomic_DNA"/>
</dbReference>
<organism evidence="10 11">
    <name type="scientific">Candidatus Magnetoglobus multicellularis str. Araruama</name>
    <dbReference type="NCBI Taxonomy" id="890399"/>
    <lineage>
        <taxon>Bacteria</taxon>
        <taxon>Pseudomonadati</taxon>
        <taxon>Thermodesulfobacteriota</taxon>
        <taxon>Desulfobacteria</taxon>
        <taxon>Desulfobacterales</taxon>
        <taxon>Desulfobacteraceae</taxon>
        <taxon>Candidatus Magnetoglobus</taxon>
    </lineage>
</organism>
<feature type="domain" description="Histidine kinase" evidence="9">
    <location>
        <begin position="1"/>
        <end position="97"/>
    </location>
</feature>
<dbReference type="PANTHER" id="PTHR43065:SF10">
    <property type="entry name" value="PEROXIDE STRESS-ACTIVATED HISTIDINE KINASE MAK3"/>
    <property type="match status" value="1"/>
</dbReference>